<evidence type="ECO:0000256" key="3">
    <source>
        <dbReference type="ARBA" id="ARBA00023125"/>
    </source>
</evidence>
<dbReference type="PRINTS" id="PR00367">
    <property type="entry name" value="ETHRSPELEMNT"/>
</dbReference>
<keyword evidence="6" id="KW-0539">Nucleus</keyword>
<evidence type="ECO:0000256" key="5">
    <source>
        <dbReference type="ARBA" id="ARBA00023163"/>
    </source>
</evidence>
<dbReference type="InterPro" id="IPR051032">
    <property type="entry name" value="AP2/ERF_TF_ERF_subfamily"/>
</dbReference>
<reference evidence="10" key="1">
    <citation type="submission" date="2024-07" db="EMBL/GenBank/DDBJ databases">
        <title>Two chromosome-level genome assemblies of Korean endemic species Abeliophyllum distichum and Forsythia ovata (Oleaceae).</title>
        <authorList>
            <person name="Jang H."/>
        </authorList>
    </citation>
    <scope>NUCLEOTIDE SEQUENCE [LARGE SCALE GENOMIC DNA]</scope>
</reference>
<name>A0ABD1PUI2_9LAMI</name>
<dbReference type="Proteomes" id="UP001604277">
    <property type="component" value="Unassembled WGS sequence"/>
</dbReference>
<evidence type="ECO:0000256" key="1">
    <source>
        <dbReference type="ARBA" id="ARBA00004123"/>
    </source>
</evidence>
<protein>
    <submittedName>
        <fullName evidence="9">Ethylene-responsive transcription factor ERF</fullName>
    </submittedName>
</protein>
<comment type="similarity">
    <text evidence="7">Belongs to the AP2/ERF transcription factor family. ERF subfamily.</text>
</comment>
<accession>A0ABD1PUI2</accession>
<keyword evidence="2" id="KW-0805">Transcription regulation</keyword>
<comment type="caution">
    <text evidence="9">The sequence shown here is derived from an EMBL/GenBank/DDBJ whole genome shotgun (WGS) entry which is preliminary data.</text>
</comment>
<keyword evidence="4" id="KW-0010">Activator</keyword>
<evidence type="ECO:0000256" key="2">
    <source>
        <dbReference type="ARBA" id="ARBA00023015"/>
    </source>
</evidence>
<dbReference type="InterPro" id="IPR016177">
    <property type="entry name" value="DNA-bd_dom_sf"/>
</dbReference>
<keyword evidence="10" id="KW-1185">Reference proteome</keyword>
<evidence type="ECO:0000256" key="7">
    <source>
        <dbReference type="ARBA" id="ARBA00024343"/>
    </source>
</evidence>
<dbReference type="PANTHER" id="PTHR31985:SF111">
    <property type="entry name" value="ETHYLENE-RESPONSIVE TRANSCRIPTION FACTOR ERF021"/>
    <property type="match status" value="1"/>
</dbReference>
<comment type="subcellular location">
    <subcellularLocation>
        <location evidence="1">Nucleus</location>
    </subcellularLocation>
</comment>
<dbReference type="EMBL" id="JBFOLJ010000017">
    <property type="protein sequence ID" value="KAL2467565.1"/>
    <property type="molecule type" value="Genomic_DNA"/>
</dbReference>
<evidence type="ECO:0000259" key="8">
    <source>
        <dbReference type="PROSITE" id="PS51032"/>
    </source>
</evidence>
<evidence type="ECO:0000256" key="6">
    <source>
        <dbReference type="ARBA" id="ARBA00023242"/>
    </source>
</evidence>
<organism evidence="9 10">
    <name type="scientific">Forsythia ovata</name>
    <dbReference type="NCBI Taxonomy" id="205694"/>
    <lineage>
        <taxon>Eukaryota</taxon>
        <taxon>Viridiplantae</taxon>
        <taxon>Streptophyta</taxon>
        <taxon>Embryophyta</taxon>
        <taxon>Tracheophyta</taxon>
        <taxon>Spermatophyta</taxon>
        <taxon>Magnoliopsida</taxon>
        <taxon>eudicotyledons</taxon>
        <taxon>Gunneridae</taxon>
        <taxon>Pentapetalae</taxon>
        <taxon>asterids</taxon>
        <taxon>lamiids</taxon>
        <taxon>Lamiales</taxon>
        <taxon>Oleaceae</taxon>
        <taxon>Forsythieae</taxon>
        <taxon>Forsythia</taxon>
    </lineage>
</organism>
<feature type="domain" description="AP2/ERF" evidence="8">
    <location>
        <begin position="15"/>
        <end position="52"/>
    </location>
</feature>
<dbReference type="AlphaFoldDB" id="A0ABD1PUI2"/>
<dbReference type="InterPro" id="IPR036955">
    <property type="entry name" value="AP2/ERF_dom_sf"/>
</dbReference>
<keyword evidence="3" id="KW-0238">DNA-binding</keyword>
<dbReference type="GO" id="GO:0003677">
    <property type="term" value="F:DNA binding"/>
    <property type="evidence" value="ECO:0007669"/>
    <property type="project" value="UniProtKB-KW"/>
</dbReference>
<dbReference type="Gene3D" id="3.30.730.10">
    <property type="entry name" value="AP2/ERF domain"/>
    <property type="match status" value="1"/>
</dbReference>
<dbReference type="PROSITE" id="PS51032">
    <property type="entry name" value="AP2_ERF"/>
    <property type="match status" value="1"/>
</dbReference>
<dbReference type="PANTHER" id="PTHR31985">
    <property type="entry name" value="ETHYLENE-RESPONSIVE TRANSCRIPTION FACTOR ERF042-RELATED"/>
    <property type="match status" value="1"/>
</dbReference>
<evidence type="ECO:0000313" key="9">
    <source>
        <dbReference type="EMBL" id="KAL2467565.1"/>
    </source>
</evidence>
<dbReference type="SUPFAM" id="SSF54171">
    <property type="entry name" value="DNA-binding domain"/>
    <property type="match status" value="1"/>
</dbReference>
<evidence type="ECO:0000313" key="10">
    <source>
        <dbReference type="Proteomes" id="UP001604277"/>
    </source>
</evidence>
<proteinExistence type="inferred from homology"/>
<keyword evidence="5" id="KW-0804">Transcription</keyword>
<dbReference type="CDD" id="cd00018">
    <property type="entry name" value="AP2"/>
    <property type="match status" value="1"/>
</dbReference>
<dbReference type="GO" id="GO:0005634">
    <property type="term" value="C:nucleus"/>
    <property type="evidence" value="ECO:0007669"/>
    <property type="project" value="UniProtKB-SubCell"/>
</dbReference>
<gene>
    <name evidence="9" type="ORF">Fot_51090</name>
</gene>
<sequence>MDSHGNKLQSGLSSDYRGVRKRKWEKWVSKIREPGKNTRIGLGSFETPEMAAFPVQRAQLLNILIRLATQQTASAFAGRSWNGSEAGSTSAAANHEPVTVGLSPTQIQAIKESPLDSPKMGNALLMLEEPIFFTNEYEMSDCEQKTDDSLWGP</sequence>
<dbReference type="InterPro" id="IPR001471">
    <property type="entry name" value="AP2/ERF_dom"/>
</dbReference>
<dbReference type="SMART" id="SM00380">
    <property type="entry name" value="AP2"/>
    <property type="match status" value="1"/>
</dbReference>
<evidence type="ECO:0000256" key="4">
    <source>
        <dbReference type="ARBA" id="ARBA00023159"/>
    </source>
</evidence>